<evidence type="ECO:0008006" key="5">
    <source>
        <dbReference type="Google" id="ProtNLM"/>
    </source>
</evidence>
<evidence type="ECO:0000313" key="4">
    <source>
        <dbReference type="Proteomes" id="UP000192366"/>
    </source>
</evidence>
<dbReference type="EMBL" id="MVHJ01000007">
    <property type="protein sequence ID" value="ORA05009.1"/>
    <property type="molecule type" value="Genomic_DNA"/>
</dbReference>
<reference evidence="3 4" key="1">
    <citation type="submission" date="2017-02" db="EMBL/GenBank/DDBJ databases">
        <title>The new phylogeny of genus Mycobacterium.</title>
        <authorList>
            <person name="Tortoli E."/>
            <person name="Trovato A."/>
            <person name="Cirillo D.M."/>
        </authorList>
    </citation>
    <scope>NUCLEOTIDE SEQUENCE [LARGE SCALE GENOMIC DNA]</scope>
    <source>
        <strain evidence="3 4">DSM 45578</strain>
    </source>
</reference>
<feature type="signal peptide" evidence="2">
    <location>
        <begin position="1"/>
        <end position="23"/>
    </location>
</feature>
<dbReference type="STRING" id="564198.BST17_10055"/>
<name>A0A1W9YYF8_MYCBA</name>
<keyword evidence="4" id="KW-1185">Reference proteome</keyword>
<evidence type="ECO:0000313" key="3">
    <source>
        <dbReference type="EMBL" id="ORA05009.1"/>
    </source>
</evidence>
<organism evidence="3 4">
    <name type="scientific">Mycolicibacterium bacteremicum</name>
    <name type="common">Mycobacterium bacteremicum</name>
    <dbReference type="NCBI Taxonomy" id="564198"/>
    <lineage>
        <taxon>Bacteria</taxon>
        <taxon>Bacillati</taxon>
        <taxon>Actinomycetota</taxon>
        <taxon>Actinomycetes</taxon>
        <taxon>Mycobacteriales</taxon>
        <taxon>Mycobacteriaceae</taxon>
        <taxon>Mycolicibacterium</taxon>
    </lineage>
</organism>
<dbReference type="AlphaFoldDB" id="A0A1W9YYF8"/>
<feature type="region of interest" description="Disordered" evidence="1">
    <location>
        <begin position="31"/>
        <end position="150"/>
    </location>
</feature>
<keyword evidence="2" id="KW-0732">Signal</keyword>
<dbReference type="RefSeq" id="WP_083057574.1">
    <property type="nucleotide sequence ID" value="NZ_JACKVM010000005.1"/>
</dbReference>
<feature type="compositionally biased region" description="Low complexity" evidence="1">
    <location>
        <begin position="53"/>
        <end position="65"/>
    </location>
</feature>
<sequence length="665" mass="69040">MSAVFIGRVGALAVALGVGSAIAGGTAVATAEGTDSRAGSGSNDTSSAGVSNSSTESTATPARTARASESESKPQSEAKPHPESKSEAESGPESESESGSEAQADLTAPRSTGAAPQRTTTPRTRSVRTARAPELTDTLADGNDPVPTPADAAAAATLGAARREVGHDAAEKTALVSVASTVTPGAALTAADATVQPAVAGSSPLGTPQQLAAERLAQRIANSIPVKLVKLFLKAGFTTAAHRQFDRVGGPDQENLARLDAAVNAYAMAAAFQQQLLNSARPTVVMQVAPPHTWYGQSVGASRILYDNPDTIYRFMGVNGASSYVITGKFADPDNLPADTSFSVLTGLTGNTAAVLTKDQLVLGPDGSFTITVDRTPAGGRTNHLQLTADTTIIATRNTLSDWATQTPMSLEITRVGGPPNSLFSQLGGFAIPGIGPTVVRNPVLTKLVSLIPPLPYVPTVLRGAVAAVIMTLGVQREETYMKVATTDPSTGERIDPNVLKNPTRNAEFLATQLQSAGYFQLADDEALVITIDRGSAGYFVVPVTDDWTVTEDYWNEQTSLNNAQAEADDAGATTYTIVVSPGDPGVANWVSTGGLNQGTISIRFQDLDPDAVGLPTVNARVVRLQDLPAELPPATRFLTAAERATQIAARKAAFDLRFAPYPQP</sequence>
<dbReference type="Proteomes" id="UP000192366">
    <property type="component" value="Unassembled WGS sequence"/>
</dbReference>
<protein>
    <recommendedName>
        <fullName evidence="5">DUF1214 domain-containing protein</fullName>
    </recommendedName>
</protein>
<evidence type="ECO:0000256" key="1">
    <source>
        <dbReference type="SAM" id="MobiDB-lite"/>
    </source>
</evidence>
<proteinExistence type="predicted"/>
<feature type="compositionally biased region" description="Polar residues" evidence="1">
    <location>
        <begin position="37"/>
        <end position="52"/>
    </location>
</feature>
<gene>
    <name evidence="3" type="ORF">BST17_10055</name>
</gene>
<accession>A0A1W9YYF8</accession>
<feature type="chain" id="PRO_5039625917" description="DUF1214 domain-containing protein" evidence="2">
    <location>
        <begin position="24"/>
        <end position="665"/>
    </location>
</feature>
<feature type="compositionally biased region" description="Low complexity" evidence="1">
    <location>
        <begin position="114"/>
        <end position="133"/>
    </location>
</feature>
<comment type="caution">
    <text evidence="3">The sequence shown here is derived from an EMBL/GenBank/DDBJ whole genome shotgun (WGS) entry which is preliminary data.</text>
</comment>
<feature type="compositionally biased region" description="Basic and acidic residues" evidence="1">
    <location>
        <begin position="66"/>
        <end position="88"/>
    </location>
</feature>
<evidence type="ECO:0000256" key="2">
    <source>
        <dbReference type="SAM" id="SignalP"/>
    </source>
</evidence>